<accession>A0AAV7P5W7</accession>
<feature type="region of interest" description="Disordered" evidence="1">
    <location>
        <begin position="1"/>
        <end position="22"/>
    </location>
</feature>
<comment type="caution">
    <text evidence="2">The sequence shown here is derived from an EMBL/GenBank/DDBJ whole genome shotgun (WGS) entry which is preliminary data.</text>
</comment>
<sequence length="85" mass="9432">MRVAVPSSRSPSRRTPSSTAQQACAHNAHVCVQCGSRGLCLFKLCACLYAFVQLRQLWDGRGVRKSEQDEGQRFRTHLIAQLSAV</sequence>
<proteinExistence type="predicted"/>
<evidence type="ECO:0000256" key="1">
    <source>
        <dbReference type="SAM" id="MobiDB-lite"/>
    </source>
</evidence>
<keyword evidence="3" id="KW-1185">Reference proteome</keyword>
<name>A0AAV7P5W7_PLEWA</name>
<evidence type="ECO:0000313" key="3">
    <source>
        <dbReference type="Proteomes" id="UP001066276"/>
    </source>
</evidence>
<gene>
    <name evidence="2" type="ORF">NDU88_001142</name>
</gene>
<protein>
    <submittedName>
        <fullName evidence="2">Uncharacterized protein</fullName>
    </submittedName>
</protein>
<dbReference type="Proteomes" id="UP001066276">
    <property type="component" value="Chromosome 7"/>
</dbReference>
<reference evidence="2" key="1">
    <citation type="journal article" date="2022" name="bioRxiv">
        <title>Sequencing and chromosome-scale assembly of the giantPleurodeles waltlgenome.</title>
        <authorList>
            <person name="Brown T."/>
            <person name="Elewa A."/>
            <person name="Iarovenko S."/>
            <person name="Subramanian E."/>
            <person name="Araus A.J."/>
            <person name="Petzold A."/>
            <person name="Susuki M."/>
            <person name="Suzuki K.-i.T."/>
            <person name="Hayashi T."/>
            <person name="Toyoda A."/>
            <person name="Oliveira C."/>
            <person name="Osipova E."/>
            <person name="Leigh N.D."/>
            <person name="Simon A."/>
            <person name="Yun M.H."/>
        </authorList>
    </citation>
    <scope>NUCLEOTIDE SEQUENCE</scope>
    <source>
        <strain evidence="2">20211129_DDA</strain>
        <tissue evidence="2">Liver</tissue>
    </source>
</reference>
<dbReference type="AlphaFoldDB" id="A0AAV7P5W7"/>
<feature type="compositionally biased region" description="Low complexity" evidence="1">
    <location>
        <begin position="1"/>
        <end position="19"/>
    </location>
</feature>
<dbReference type="EMBL" id="JANPWB010000011">
    <property type="protein sequence ID" value="KAJ1122657.1"/>
    <property type="molecule type" value="Genomic_DNA"/>
</dbReference>
<evidence type="ECO:0000313" key="2">
    <source>
        <dbReference type="EMBL" id="KAJ1122657.1"/>
    </source>
</evidence>
<organism evidence="2 3">
    <name type="scientific">Pleurodeles waltl</name>
    <name type="common">Iberian ribbed newt</name>
    <dbReference type="NCBI Taxonomy" id="8319"/>
    <lineage>
        <taxon>Eukaryota</taxon>
        <taxon>Metazoa</taxon>
        <taxon>Chordata</taxon>
        <taxon>Craniata</taxon>
        <taxon>Vertebrata</taxon>
        <taxon>Euteleostomi</taxon>
        <taxon>Amphibia</taxon>
        <taxon>Batrachia</taxon>
        <taxon>Caudata</taxon>
        <taxon>Salamandroidea</taxon>
        <taxon>Salamandridae</taxon>
        <taxon>Pleurodelinae</taxon>
        <taxon>Pleurodeles</taxon>
    </lineage>
</organism>